<feature type="domain" description="HTH tetR-type" evidence="6">
    <location>
        <begin position="12"/>
        <end position="72"/>
    </location>
</feature>
<dbReference type="EMBL" id="CP020331">
    <property type="protein sequence ID" value="AQZ53915.1"/>
    <property type="molecule type" value="Genomic_DNA"/>
</dbReference>
<feature type="DNA-binding region" description="H-T-H motif" evidence="5">
    <location>
        <begin position="35"/>
        <end position="54"/>
    </location>
</feature>
<dbReference type="Proteomes" id="UP000191135">
    <property type="component" value="Plasmid pMM593"/>
</dbReference>
<evidence type="ECO:0000256" key="4">
    <source>
        <dbReference type="ARBA" id="ARBA00023163"/>
    </source>
</evidence>
<dbReference type="InterPro" id="IPR036271">
    <property type="entry name" value="Tet_transcr_reg_TetR-rel_C_sf"/>
</dbReference>
<organism evidence="7 8">
    <name type="scientific">Martelella mediterranea DSM 17316</name>
    <dbReference type="NCBI Taxonomy" id="1122214"/>
    <lineage>
        <taxon>Bacteria</taxon>
        <taxon>Pseudomonadati</taxon>
        <taxon>Pseudomonadota</taxon>
        <taxon>Alphaproteobacteria</taxon>
        <taxon>Hyphomicrobiales</taxon>
        <taxon>Aurantimonadaceae</taxon>
        <taxon>Martelella</taxon>
    </lineage>
</organism>
<dbReference type="InterPro" id="IPR001647">
    <property type="entry name" value="HTH_TetR"/>
</dbReference>
<dbReference type="GO" id="GO:0003700">
    <property type="term" value="F:DNA-binding transcription factor activity"/>
    <property type="evidence" value="ECO:0007669"/>
    <property type="project" value="TreeGrafter"/>
</dbReference>
<dbReference type="OrthoDB" id="9809265at2"/>
<name>A0A1U9Z896_9HYPH</name>
<accession>A0A1U9Z896</accession>
<protein>
    <submittedName>
        <fullName evidence="7">Transcriptional regulator BetI</fullName>
    </submittedName>
</protein>
<dbReference type="SUPFAM" id="SSF46689">
    <property type="entry name" value="Homeodomain-like"/>
    <property type="match status" value="1"/>
</dbReference>
<dbReference type="AlphaFoldDB" id="A0A1U9Z896"/>
<dbReference type="Pfam" id="PF13977">
    <property type="entry name" value="TetR_C_6"/>
    <property type="match status" value="1"/>
</dbReference>
<dbReference type="SUPFAM" id="SSF48498">
    <property type="entry name" value="Tetracyclin repressor-like, C-terminal domain"/>
    <property type="match status" value="1"/>
</dbReference>
<evidence type="ECO:0000313" key="7">
    <source>
        <dbReference type="EMBL" id="AQZ53915.1"/>
    </source>
</evidence>
<keyword evidence="1" id="KW-0678">Repressor</keyword>
<keyword evidence="2" id="KW-0805">Transcription regulation</keyword>
<dbReference type="GO" id="GO:0000976">
    <property type="term" value="F:transcription cis-regulatory region binding"/>
    <property type="evidence" value="ECO:0007669"/>
    <property type="project" value="TreeGrafter"/>
</dbReference>
<evidence type="ECO:0000256" key="2">
    <source>
        <dbReference type="ARBA" id="ARBA00023015"/>
    </source>
</evidence>
<evidence type="ECO:0000256" key="5">
    <source>
        <dbReference type="PROSITE-ProRule" id="PRU00335"/>
    </source>
</evidence>
<dbReference type="InterPro" id="IPR009057">
    <property type="entry name" value="Homeodomain-like_sf"/>
</dbReference>
<geneLocation type="plasmid" evidence="8">
    <name>pmm593</name>
</geneLocation>
<evidence type="ECO:0000256" key="1">
    <source>
        <dbReference type="ARBA" id="ARBA00022491"/>
    </source>
</evidence>
<keyword evidence="4" id="KW-0804">Transcription</keyword>
<dbReference type="Gene3D" id="1.10.357.10">
    <property type="entry name" value="Tetracycline Repressor, domain 2"/>
    <property type="match status" value="1"/>
</dbReference>
<keyword evidence="7" id="KW-0614">Plasmid</keyword>
<dbReference type="PANTHER" id="PTHR30055:SF228">
    <property type="entry name" value="TRANSCRIPTIONAL REGULATOR-RELATED"/>
    <property type="match status" value="1"/>
</dbReference>
<dbReference type="KEGG" id="mmed:Mame_04623"/>
<keyword evidence="8" id="KW-1185">Reference proteome</keyword>
<gene>
    <name evidence="7" type="ORF">Mame_04623</name>
</gene>
<keyword evidence="3 5" id="KW-0238">DNA-binding</keyword>
<reference evidence="7 8" key="1">
    <citation type="submission" date="2017-03" db="EMBL/GenBank/DDBJ databases">
        <title>Foreign affairs: Plasmid Transfer between Roseobacters and Rhizobia.</title>
        <authorList>
            <person name="Bartling P."/>
            <person name="Bunk B."/>
            <person name="Overmann J."/>
            <person name="Brinkmann H."/>
            <person name="Petersen J."/>
        </authorList>
    </citation>
    <scope>NUCLEOTIDE SEQUENCE [LARGE SCALE GENOMIC DNA]</scope>
    <source>
        <strain evidence="7 8">MACL11</strain>
        <plasmid evidence="8">Plasmid pmm593</plasmid>
    </source>
</reference>
<dbReference type="PANTHER" id="PTHR30055">
    <property type="entry name" value="HTH-TYPE TRANSCRIPTIONAL REGULATOR RUTR"/>
    <property type="match status" value="1"/>
</dbReference>
<dbReference type="eggNOG" id="COG1309">
    <property type="taxonomic scope" value="Bacteria"/>
</dbReference>
<dbReference type="InterPro" id="IPR039538">
    <property type="entry name" value="BetI_C"/>
</dbReference>
<proteinExistence type="predicted"/>
<evidence type="ECO:0000256" key="3">
    <source>
        <dbReference type="ARBA" id="ARBA00023125"/>
    </source>
</evidence>
<sequence length="215" mass="23133">MTRRSYQRLGVDARRSALLEATLDCLAEDGMGGASVRRIAERAGVSPGLIRHYYASKDEMVHEAYAYLMGNLTGAAADSAHAASEGPAQALAHFIAANVRQPNLSARKVSLWATFIGRVRSGQRYADIHRESYREFLDLLEELVHPVLVQHGLPADPAACHSHAIALNGLIDGLWLEGSLGHGLYDPARLPGIALAAAEGILRLPDETLVRAVAP</sequence>
<dbReference type="PROSITE" id="PS50977">
    <property type="entry name" value="HTH_TETR_2"/>
    <property type="match status" value="1"/>
</dbReference>
<dbReference type="PRINTS" id="PR00455">
    <property type="entry name" value="HTHTETR"/>
</dbReference>
<evidence type="ECO:0000259" key="6">
    <source>
        <dbReference type="PROSITE" id="PS50977"/>
    </source>
</evidence>
<dbReference type="InterPro" id="IPR050109">
    <property type="entry name" value="HTH-type_TetR-like_transc_reg"/>
</dbReference>
<evidence type="ECO:0000313" key="8">
    <source>
        <dbReference type="Proteomes" id="UP000191135"/>
    </source>
</evidence>
<dbReference type="Pfam" id="PF00440">
    <property type="entry name" value="TetR_N"/>
    <property type="match status" value="1"/>
</dbReference>